<evidence type="ECO:0000256" key="5">
    <source>
        <dbReference type="ARBA" id="ARBA00023027"/>
    </source>
</evidence>
<name>A0A1G4QCT2_9HYPH</name>
<keyword evidence="10" id="KW-1185">Reference proteome</keyword>
<evidence type="ECO:0000256" key="2">
    <source>
        <dbReference type="ARBA" id="ARBA00022448"/>
    </source>
</evidence>
<dbReference type="PANTHER" id="PTHR43833:SF5">
    <property type="entry name" value="TRK SYSTEM POTASSIUM UPTAKE PROTEIN TRKA"/>
    <property type="match status" value="1"/>
</dbReference>
<keyword evidence="6" id="KW-0406">Ion transport</keyword>
<dbReference type="PANTHER" id="PTHR43833">
    <property type="entry name" value="POTASSIUM CHANNEL PROTEIN 2-RELATED-RELATED"/>
    <property type="match status" value="1"/>
</dbReference>
<dbReference type="NCBIfam" id="NF007031">
    <property type="entry name" value="PRK09496.1-2"/>
    <property type="match status" value="1"/>
</dbReference>
<dbReference type="PROSITE" id="PS51201">
    <property type="entry name" value="RCK_N"/>
    <property type="match status" value="2"/>
</dbReference>
<dbReference type="GO" id="GO:0015079">
    <property type="term" value="F:potassium ion transmembrane transporter activity"/>
    <property type="evidence" value="ECO:0007669"/>
    <property type="project" value="InterPro"/>
</dbReference>
<feature type="domain" description="RCK C-terminal" evidence="8">
    <location>
        <begin position="144"/>
        <end position="228"/>
    </location>
</feature>
<keyword evidence="2" id="KW-0813">Transport</keyword>
<accession>A0A1G4QCT2</accession>
<dbReference type="Gene3D" id="3.30.70.1450">
    <property type="entry name" value="Regulator of K+ conductance, C-terminal domain"/>
    <property type="match status" value="2"/>
</dbReference>
<evidence type="ECO:0000256" key="6">
    <source>
        <dbReference type="ARBA" id="ARBA00023065"/>
    </source>
</evidence>
<dbReference type="STRING" id="177413.SAMN05660859_1120"/>
<dbReference type="RefSeq" id="WP_091436804.1">
    <property type="nucleotide sequence ID" value="NZ_FMTP01000001.1"/>
</dbReference>
<dbReference type="InterPro" id="IPR003148">
    <property type="entry name" value="RCK_N"/>
</dbReference>
<evidence type="ECO:0000259" key="7">
    <source>
        <dbReference type="PROSITE" id="PS51201"/>
    </source>
</evidence>
<dbReference type="InterPro" id="IPR036721">
    <property type="entry name" value="RCK_C_sf"/>
</dbReference>
<reference evidence="10" key="1">
    <citation type="submission" date="2016-10" db="EMBL/GenBank/DDBJ databases">
        <authorList>
            <person name="Varghese N."/>
            <person name="Submissions S."/>
        </authorList>
    </citation>
    <scope>NUCLEOTIDE SEQUENCE [LARGE SCALE GENOMIC DNA]</scope>
    <source>
        <strain evidence="10">CGMCC 1.1761</strain>
    </source>
</reference>
<dbReference type="PROSITE" id="PS51202">
    <property type="entry name" value="RCK_C"/>
    <property type="match status" value="2"/>
</dbReference>
<dbReference type="PRINTS" id="PR00335">
    <property type="entry name" value="KUPTAKETRKA"/>
</dbReference>
<proteinExistence type="predicted"/>
<evidence type="ECO:0000313" key="9">
    <source>
        <dbReference type="EMBL" id="SCW42312.1"/>
    </source>
</evidence>
<dbReference type="NCBIfam" id="NF007039">
    <property type="entry name" value="PRK09496.3-2"/>
    <property type="match status" value="1"/>
</dbReference>
<feature type="domain" description="RCK N-terminal" evidence="7">
    <location>
        <begin position="233"/>
        <end position="352"/>
    </location>
</feature>
<dbReference type="Proteomes" id="UP000198889">
    <property type="component" value="Unassembled WGS sequence"/>
</dbReference>
<dbReference type="InterPro" id="IPR006037">
    <property type="entry name" value="RCK_C"/>
</dbReference>
<keyword evidence="5" id="KW-0520">NAD</keyword>
<dbReference type="Gene3D" id="3.40.50.720">
    <property type="entry name" value="NAD(P)-binding Rossmann-like Domain"/>
    <property type="match status" value="2"/>
</dbReference>
<dbReference type="InterPro" id="IPR036291">
    <property type="entry name" value="NAD(P)-bd_dom_sf"/>
</dbReference>
<dbReference type="NCBIfam" id="NF007030">
    <property type="entry name" value="PRK09496.1-1"/>
    <property type="match status" value="1"/>
</dbReference>
<evidence type="ECO:0000256" key="1">
    <source>
        <dbReference type="ARBA" id="ARBA00017378"/>
    </source>
</evidence>
<feature type="domain" description="RCK C-terminal" evidence="8">
    <location>
        <begin position="372"/>
        <end position="453"/>
    </location>
</feature>
<gene>
    <name evidence="9" type="ORF">SAMN05660859_1120</name>
</gene>
<keyword evidence="3" id="KW-0633">Potassium transport</keyword>
<dbReference type="InterPro" id="IPR006036">
    <property type="entry name" value="K_uptake_TrkA"/>
</dbReference>
<dbReference type="EMBL" id="FMTP01000001">
    <property type="protein sequence ID" value="SCW42312.1"/>
    <property type="molecule type" value="Genomic_DNA"/>
</dbReference>
<sequence length="458" mass="50011">MKVVICGAGQVGFGIAERLAAEQNDVSIIDTSPRLIQAVTDTLDVRGFVGHGSHPDVLARAGLEAADMLIAVTLHDEVNMIACQVGHALFDVPTKIARVRAQSYLQGHWRDLFSRDHLPIDVVISPELEVGEMVLRRLSLPGAVDTVSFNDSNVVVVGVRCQEDCPVLDTPLRQLTDLFPDLRAVVVAVYRNGKTFVPRSTDSLLAGDLAYFVAHTDQVSRTLSIFGHDEPPAQRIVIGGGGNIGLYVARELELRNPKARVKIIEENLGRAEEIAQQLSRTVVLRGSALDRAILEEAAVGDADTMIAVTNDDRVNILSCLLSRELGAKRMLSLLNDPAYPAFARGLGIDAYVNPRQITVSKILQYVRKGRIRGVHSLLNGAGEVIEAEALETSPLVGKPLRQLDIFDGMRIGAVIRGGRVMLPRGDTVIQARDRVVMFALADKVKRVEQLFRVSLEFF</sequence>
<evidence type="ECO:0000313" key="10">
    <source>
        <dbReference type="Proteomes" id="UP000198889"/>
    </source>
</evidence>
<dbReference type="Pfam" id="PF02254">
    <property type="entry name" value="TrkA_N"/>
    <property type="match status" value="2"/>
</dbReference>
<dbReference type="AlphaFoldDB" id="A0A1G4QCT2"/>
<evidence type="ECO:0000256" key="4">
    <source>
        <dbReference type="ARBA" id="ARBA00022958"/>
    </source>
</evidence>
<protein>
    <recommendedName>
        <fullName evidence="1">Trk system potassium uptake protein TrkA</fullName>
    </recommendedName>
</protein>
<dbReference type="SUPFAM" id="SSF116726">
    <property type="entry name" value="TrkA C-terminal domain-like"/>
    <property type="match status" value="2"/>
</dbReference>
<keyword evidence="4" id="KW-0630">Potassium</keyword>
<dbReference type="Pfam" id="PF02080">
    <property type="entry name" value="TrkA_C"/>
    <property type="match status" value="2"/>
</dbReference>
<dbReference type="GO" id="GO:0005886">
    <property type="term" value="C:plasma membrane"/>
    <property type="evidence" value="ECO:0007669"/>
    <property type="project" value="InterPro"/>
</dbReference>
<evidence type="ECO:0000259" key="8">
    <source>
        <dbReference type="PROSITE" id="PS51202"/>
    </source>
</evidence>
<dbReference type="NCBIfam" id="NF007032">
    <property type="entry name" value="PRK09496.1-4"/>
    <property type="match status" value="1"/>
</dbReference>
<evidence type="ECO:0000256" key="3">
    <source>
        <dbReference type="ARBA" id="ARBA00022538"/>
    </source>
</evidence>
<dbReference type="SUPFAM" id="SSF51735">
    <property type="entry name" value="NAD(P)-binding Rossmann-fold domains"/>
    <property type="match status" value="2"/>
</dbReference>
<feature type="domain" description="RCK N-terminal" evidence="7">
    <location>
        <begin position="1"/>
        <end position="124"/>
    </location>
</feature>
<organism evidence="9 10">
    <name type="scientific">Ancylobacter rudongensis</name>
    <dbReference type="NCBI Taxonomy" id="177413"/>
    <lineage>
        <taxon>Bacteria</taxon>
        <taxon>Pseudomonadati</taxon>
        <taxon>Pseudomonadota</taxon>
        <taxon>Alphaproteobacteria</taxon>
        <taxon>Hyphomicrobiales</taxon>
        <taxon>Xanthobacteraceae</taxon>
        <taxon>Ancylobacter</taxon>
    </lineage>
</organism>
<dbReference type="InterPro" id="IPR050721">
    <property type="entry name" value="Trk_Ktr_HKT_K-transport"/>
</dbReference>